<feature type="region of interest" description="Disordered" evidence="1">
    <location>
        <begin position="27"/>
        <end position="54"/>
    </location>
</feature>
<protein>
    <submittedName>
        <fullName evidence="2">Uncharacterized protein</fullName>
    </submittedName>
</protein>
<feature type="region of interest" description="Disordered" evidence="1">
    <location>
        <begin position="328"/>
        <end position="353"/>
    </location>
</feature>
<accession>A0AAD3Y915</accession>
<evidence type="ECO:0000313" key="2">
    <source>
        <dbReference type="EMBL" id="GMH32099.1"/>
    </source>
</evidence>
<dbReference type="Proteomes" id="UP001279734">
    <property type="component" value="Unassembled WGS sequence"/>
</dbReference>
<proteinExistence type="predicted"/>
<evidence type="ECO:0000313" key="3">
    <source>
        <dbReference type="Proteomes" id="UP001279734"/>
    </source>
</evidence>
<keyword evidence="3" id="KW-1185">Reference proteome</keyword>
<dbReference type="EMBL" id="BSYO01000069">
    <property type="protein sequence ID" value="GMH32099.1"/>
    <property type="molecule type" value="Genomic_DNA"/>
</dbReference>
<comment type="caution">
    <text evidence="2">The sequence shown here is derived from an EMBL/GenBank/DDBJ whole genome shotgun (WGS) entry which is preliminary data.</text>
</comment>
<gene>
    <name evidence="2" type="ORF">Nepgr_033943</name>
</gene>
<feature type="compositionally biased region" description="Polar residues" evidence="1">
    <location>
        <begin position="40"/>
        <end position="49"/>
    </location>
</feature>
<sequence>MFYRNHNLHSVSTLFTSDHKRPAMMYPRISTGDRYRSDSEGATSSNTTHDPAPLQDFIDLRPRRNSWSAKNYMSHSCHPFVAPLANCHPHSNDGRGGLLLAPRITRSEGCRFLAKPVCHHHKVPQWTKAGIIGRNCKANQSPVLPPLGERRSLREGIYAKASLHNPPGGFSAGTPGATEVQDAARVISEDFSSSFALIDHRINLGISIELVFGLAAEIRLLTSLREVCLTDLVINCECGTHVAVASAPVWRANADLELGDPIASSNEFVESASIFDLPSGILISADAWGRWACMLSALDGLVTCPWQWMMWLLHVEFETKAGYSRPEEWKRSDQGNAHGDPQMDGNFLVPSVE</sequence>
<name>A0AAD3Y915_NEPGR</name>
<organism evidence="2 3">
    <name type="scientific">Nepenthes gracilis</name>
    <name type="common">Slender pitcher plant</name>
    <dbReference type="NCBI Taxonomy" id="150966"/>
    <lineage>
        <taxon>Eukaryota</taxon>
        <taxon>Viridiplantae</taxon>
        <taxon>Streptophyta</taxon>
        <taxon>Embryophyta</taxon>
        <taxon>Tracheophyta</taxon>
        <taxon>Spermatophyta</taxon>
        <taxon>Magnoliopsida</taxon>
        <taxon>eudicotyledons</taxon>
        <taxon>Gunneridae</taxon>
        <taxon>Pentapetalae</taxon>
        <taxon>Caryophyllales</taxon>
        <taxon>Nepenthaceae</taxon>
        <taxon>Nepenthes</taxon>
    </lineage>
</organism>
<reference evidence="2" key="1">
    <citation type="submission" date="2023-05" db="EMBL/GenBank/DDBJ databases">
        <title>Nepenthes gracilis genome sequencing.</title>
        <authorList>
            <person name="Fukushima K."/>
        </authorList>
    </citation>
    <scope>NUCLEOTIDE SEQUENCE</scope>
    <source>
        <strain evidence="2">SING2019-196</strain>
    </source>
</reference>
<dbReference type="AlphaFoldDB" id="A0AAD3Y915"/>
<evidence type="ECO:0000256" key="1">
    <source>
        <dbReference type="SAM" id="MobiDB-lite"/>
    </source>
</evidence>